<keyword evidence="2" id="KW-1185">Reference proteome</keyword>
<dbReference type="Proteomes" id="UP001610446">
    <property type="component" value="Unassembled WGS sequence"/>
</dbReference>
<accession>A0ABR4K2A6</accession>
<dbReference type="EMBL" id="JBFXLU010000065">
    <property type="protein sequence ID" value="KAL2846191.1"/>
    <property type="molecule type" value="Genomic_DNA"/>
</dbReference>
<gene>
    <name evidence="1" type="ORF">BJY01DRAFT_213548</name>
</gene>
<evidence type="ECO:0008006" key="3">
    <source>
        <dbReference type="Google" id="ProtNLM"/>
    </source>
</evidence>
<dbReference type="PANTHER" id="PTHR38111">
    <property type="entry name" value="ZN(2)-C6 FUNGAL-TYPE DOMAIN-CONTAINING PROTEIN-RELATED"/>
    <property type="match status" value="1"/>
</dbReference>
<comment type="caution">
    <text evidence="1">The sequence shown here is derived from an EMBL/GenBank/DDBJ whole genome shotgun (WGS) entry which is preliminary data.</text>
</comment>
<dbReference type="InterPro" id="IPR053178">
    <property type="entry name" value="Osmoadaptation_assoc"/>
</dbReference>
<reference evidence="1 2" key="1">
    <citation type="submission" date="2024-07" db="EMBL/GenBank/DDBJ databases">
        <title>Section-level genome sequencing and comparative genomics of Aspergillus sections Usti and Cavernicolus.</title>
        <authorList>
            <consortium name="Lawrence Berkeley National Laboratory"/>
            <person name="Nybo J.L."/>
            <person name="Vesth T.C."/>
            <person name="Theobald S."/>
            <person name="Frisvad J.C."/>
            <person name="Larsen T.O."/>
            <person name="Kjaerboelling I."/>
            <person name="Rothschild-Mancinelli K."/>
            <person name="Lyhne E.K."/>
            <person name="Kogle M.E."/>
            <person name="Barry K."/>
            <person name="Clum A."/>
            <person name="Na H."/>
            <person name="Ledsgaard L."/>
            <person name="Lin J."/>
            <person name="Lipzen A."/>
            <person name="Kuo A."/>
            <person name="Riley R."/>
            <person name="Mondo S."/>
            <person name="Labutti K."/>
            <person name="Haridas S."/>
            <person name="Pangalinan J."/>
            <person name="Salamov A.A."/>
            <person name="Simmons B.A."/>
            <person name="Magnuson J.K."/>
            <person name="Chen J."/>
            <person name="Drula E."/>
            <person name="Henrissat B."/>
            <person name="Wiebenga A."/>
            <person name="Lubbers R.J."/>
            <person name="Gomes A.C."/>
            <person name="Makela M.R."/>
            <person name="Stajich J."/>
            <person name="Grigoriev I.V."/>
            <person name="Mortensen U.H."/>
            <person name="De Vries R.P."/>
            <person name="Baker S.E."/>
            <person name="Andersen M.R."/>
        </authorList>
    </citation>
    <scope>NUCLEOTIDE SEQUENCE [LARGE SCALE GENOMIC DNA]</scope>
    <source>
        <strain evidence="1 2">CBS 123904</strain>
    </source>
</reference>
<organism evidence="1 2">
    <name type="scientific">Aspergillus pseudoustus</name>
    <dbReference type="NCBI Taxonomy" id="1810923"/>
    <lineage>
        <taxon>Eukaryota</taxon>
        <taxon>Fungi</taxon>
        <taxon>Dikarya</taxon>
        <taxon>Ascomycota</taxon>
        <taxon>Pezizomycotina</taxon>
        <taxon>Eurotiomycetes</taxon>
        <taxon>Eurotiomycetidae</taxon>
        <taxon>Eurotiales</taxon>
        <taxon>Aspergillaceae</taxon>
        <taxon>Aspergillus</taxon>
        <taxon>Aspergillus subgen. Nidulantes</taxon>
    </lineage>
</organism>
<name>A0ABR4K2A6_9EURO</name>
<dbReference type="PANTHER" id="PTHR38111:SF2">
    <property type="entry name" value="FINGER DOMAIN PROTEIN, PUTATIVE (AFU_ORTHOLOGUE AFUA_1G01560)-RELATED"/>
    <property type="match status" value="1"/>
</dbReference>
<protein>
    <recommendedName>
        <fullName evidence="3">Transcription factor domain-containing protein</fullName>
    </recommendedName>
</protein>
<sequence>MAVLLALSKGERTFLARREWVEGPWDENRKSSRDLLYDIAVNVPDLYAEFQSQSERQPDLLTRCHQLQEDLHTWRKPWIESEYPNVPQYPETPSYLPHPSLFPTNDFSYMVIDYLAFLLLLTYMTAHIVPHFSPNALTLQQTVSILRTELQTILTLPCFGRAMSDIIGITEGRCHSLFPLWVLSRTRPVLDVTTTCGSAEEWWSGLYGLCGRLNYGIN</sequence>
<evidence type="ECO:0000313" key="1">
    <source>
        <dbReference type="EMBL" id="KAL2846191.1"/>
    </source>
</evidence>
<proteinExistence type="predicted"/>
<evidence type="ECO:0000313" key="2">
    <source>
        <dbReference type="Proteomes" id="UP001610446"/>
    </source>
</evidence>